<dbReference type="EMBL" id="BNAT01000075">
    <property type="protein sequence ID" value="GHE69910.1"/>
    <property type="molecule type" value="Genomic_DNA"/>
</dbReference>
<comment type="caution">
    <text evidence="1">The sequence shown here is derived from an EMBL/GenBank/DDBJ whole genome shotgun (WGS) entry which is preliminary data.</text>
</comment>
<sequence length="93" mass="10358">MRSFLKLLVTVVDFGAAPEGLPVLKALKSLPHLMGRKKVGPAEIGTVLLTGSWRRLVLSAPHLEPGTVDWKAYAFCVLEQLHRMLRRREGDDP</sequence>
<keyword evidence="2" id="KW-1185">Reference proteome</keyword>
<organism evidence="1 2">
    <name type="scientific">Streptomyces capitiformicae</name>
    <dbReference type="NCBI Taxonomy" id="2014920"/>
    <lineage>
        <taxon>Bacteria</taxon>
        <taxon>Bacillati</taxon>
        <taxon>Actinomycetota</taxon>
        <taxon>Actinomycetes</taxon>
        <taxon>Kitasatosporales</taxon>
        <taxon>Streptomycetaceae</taxon>
        <taxon>Streptomyces</taxon>
    </lineage>
</organism>
<proteinExistence type="predicted"/>
<accession>A0A919DQP0</accession>
<dbReference type="AlphaFoldDB" id="A0A919DQP0"/>
<reference evidence="1" key="1">
    <citation type="journal article" date="2014" name="Int. J. Syst. Evol. Microbiol.">
        <title>Complete genome sequence of Corynebacterium casei LMG S-19264T (=DSM 44701T), isolated from a smear-ripened cheese.</title>
        <authorList>
            <consortium name="US DOE Joint Genome Institute (JGI-PGF)"/>
            <person name="Walter F."/>
            <person name="Albersmeier A."/>
            <person name="Kalinowski J."/>
            <person name="Ruckert C."/>
        </authorList>
    </citation>
    <scope>NUCLEOTIDE SEQUENCE</scope>
    <source>
        <strain evidence="1">CGMCC 4.7403</strain>
    </source>
</reference>
<dbReference type="Proteomes" id="UP000603227">
    <property type="component" value="Unassembled WGS sequence"/>
</dbReference>
<evidence type="ECO:0000313" key="1">
    <source>
        <dbReference type="EMBL" id="GHE69910.1"/>
    </source>
</evidence>
<gene>
    <name evidence="1" type="ORF">GCM10017771_93750</name>
</gene>
<protein>
    <submittedName>
        <fullName evidence="1">Uncharacterized protein</fullName>
    </submittedName>
</protein>
<reference evidence="1" key="2">
    <citation type="submission" date="2020-09" db="EMBL/GenBank/DDBJ databases">
        <authorList>
            <person name="Sun Q."/>
            <person name="Zhou Y."/>
        </authorList>
    </citation>
    <scope>NUCLEOTIDE SEQUENCE</scope>
    <source>
        <strain evidence="1">CGMCC 4.7403</strain>
    </source>
</reference>
<evidence type="ECO:0000313" key="2">
    <source>
        <dbReference type="Proteomes" id="UP000603227"/>
    </source>
</evidence>
<name>A0A919DQP0_9ACTN</name>